<gene>
    <name evidence="1" type="ORF">CR513_19374</name>
</gene>
<organism evidence="1 2">
    <name type="scientific">Mucuna pruriens</name>
    <name type="common">Velvet bean</name>
    <name type="synonym">Dolichos pruriens</name>
    <dbReference type="NCBI Taxonomy" id="157652"/>
    <lineage>
        <taxon>Eukaryota</taxon>
        <taxon>Viridiplantae</taxon>
        <taxon>Streptophyta</taxon>
        <taxon>Embryophyta</taxon>
        <taxon>Tracheophyta</taxon>
        <taxon>Spermatophyta</taxon>
        <taxon>Magnoliopsida</taxon>
        <taxon>eudicotyledons</taxon>
        <taxon>Gunneridae</taxon>
        <taxon>Pentapetalae</taxon>
        <taxon>rosids</taxon>
        <taxon>fabids</taxon>
        <taxon>Fabales</taxon>
        <taxon>Fabaceae</taxon>
        <taxon>Papilionoideae</taxon>
        <taxon>50 kb inversion clade</taxon>
        <taxon>NPAAA clade</taxon>
        <taxon>indigoferoid/millettioid clade</taxon>
        <taxon>Phaseoleae</taxon>
        <taxon>Mucuna</taxon>
    </lineage>
</organism>
<accession>A0A371H4T3</accession>
<feature type="non-terminal residue" evidence="1">
    <location>
        <position position="162"/>
    </location>
</feature>
<proteinExistence type="predicted"/>
<evidence type="ECO:0008006" key="3">
    <source>
        <dbReference type="Google" id="ProtNLM"/>
    </source>
</evidence>
<name>A0A371H4T3_MUCPR</name>
<dbReference type="AlphaFoldDB" id="A0A371H4T3"/>
<sequence>MNGYKFRTILWNEGMNSLNHGVYARGTNGQLESDFYGNVSDIIKLEYAGTKVHNKYKIVEVRESRRYNKGWLVVIKTKVRSTIIHNILPDTEQEAPYQDDDFVELQVVLHIDSYVINGSLVDIHGGGKEIDRQLLHQTDFDEPNDDAYISSESDVEMIMRGK</sequence>
<evidence type="ECO:0000313" key="2">
    <source>
        <dbReference type="Proteomes" id="UP000257109"/>
    </source>
</evidence>
<reference evidence="1" key="1">
    <citation type="submission" date="2018-05" db="EMBL/GenBank/DDBJ databases">
        <title>Draft genome of Mucuna pruriens seed.</title>
        <authorList>
            <person name="Nnadi N.E."/>
            <person name="Vos R."/>
            <person name="Hasami M.H."/>
            <person name="Devisetty U.K."/>
            <person name="Aguiy J.C."/>
        </authorList>
    </citation>
    <scope>NUCLEOTIDE SEQUENCE [LARGE SCALE GENOMIC DNA]</scope>
    <source>
        <strain evidence="1">JCA_2017</strain>
    </source>
</reference>
<evidence type="ECO:0000313" key="1">
    <source>
        <dbReference type="EMBL" id="RDX97801.1"/>
    </source>
</evidence>
<dbReference type="OrthoDB" id="1878503at2759"/>
<protein>
    <recommendedName>
        <fullName evidence="3">DUF4216 domain-containing protein</fullName>
    </recommendedName>
</protein>
<feature type="non-terminal residue" evidence="1">
    <location>
        <position position="1"/>
    </location>
</feature>
<comment type="caution">
    <text evidence="1">The sequence shown here is derived from an EMBL/GenBank/DDBJ whole genome shotgun (WGS) entry which is preliminary data.</text>
</comment>
<dbReference type="Proteomes" id="UP000257109">
    <property type="component" value="Unassembled WGS sequence"/>
</dbReference>
<keyword evidence="2" id="KW-1185">Reference proteome</keyword>
<dbReference type="EMBL" id="QJKJ01003569">
    <property type="protein sequence ID" value="RDX97801.1"/>
    <property type="molecule type" value="Genomic_DNA"/>
</dbReference>